<dbReference type="PANTHER" id="PTHR43464:SF82">
    <property type="entry name" value="METHYLTRANSFERASE DOMAIN-CONTAINING PROTEIN"/>
    <property type="match status" value="1"/>
</dbReference>
<evidence type="ECO:0000313" key="3">
    <source>
        <dbReference type="Proteomes" id="UP000070516"/>
    </source>
</evidence>
<dbReference type="GO" id="GO:0008168">
    <property type="term" value="F:methyltransferase activity"/>
    <property type="evidence" value="ECO:0007669"/>
    <property type="project" value="UniProtKB-KW"/>
</dbReference>
<name>A0A127I2H1_PSEAZ</name>
<sequence>MDMPSAQQAIDCNKDAWDQSASLHKTTDTWNALLNSVGAAGFSCLDPTLTGLLQAVGVDGKDVVQLCCNNGRESLSLYGLGARSVVGVDQSRAFLQQARELADVSPHSPEFIESDIHQLPQRLQARFDIALVTIGVLGWMPDVAQFMRHVASTLKPGGTLVMYETHPFLEVFDPRAQNPFLPASSYFQREPFVLQESIVYEGQGEVAGPTSYWYVHTLGDVVTAAICAQLQISHLQEYAHSNREELYDQYEHQPAQLPMCFTLTATKRAGYVDFQQAKRSPQEEAG</sequence>
<gene>
    <name evidence="2" type="ORF">AYR47_21730</name>
</gene>
<dbReference type="Proteomes" id="UP000070516">
    <property type="component" value="Chromosome"/>
</dbReference>
<dbReference type="CDD" id="cd02440">
    <property type="entry name" value="AdoMet_MTases"/>
    <property type="match status" value="1"/>
</dbReference>
<accession>A0A127I2H1</accession>
<dbReference type="KEGG" id="pazo:AYR47_21730"/>
<organism evidence="2 3">
    <name type="scientific">Pseudomonas azotoformans</name>
    <dbReference type="NCBI Taxonomy" id="47878"/>
    <lineage>
        <taxon>Bacteria</taxon>
        <taxon>Pseudomonadati</taxon>
        <taxon>Pseudomonadota</taxon>
        <taxon>Gammaproteobacteria</taxon>
        <taxon>Pseudomonadales</taxon>
        <taxon>Pseudomonadaceae</taxon>
        <taxon>Pseudomonas</taxon>
    </lineage>
</organism>
<dbReference type="Gene3D" id="3.40.50.150">
    <property type="entry name" value="Vaccinia Virus protein VP39"/>
    <property type="match status" value="1"/>
</dbReference>
<reference evidence="2 3" key="1">
    <citation type="submission" date="2016-02" db="EMBL/GenBank/DDBJ databases">
        <title>Complete genome sequence of Pseudomonas azotoformans S4.</title>
        <authorList>
            <person name="Fang Y."/>
            <person name="Wu L."/>
            <person name="Feng G."/>
        </authorList>
    </citation>
    <scope>NUCLEOTIDE SEQUENCE [LARGE SCALE GENOMIC DNA]</scope>
    <source>
        <strain evidence="2 3">S4</strain>
    </source>
</reference>
<protein>
    <submittedName>
        <fullName evidence="2">Methylase</fullName>
    </submittedName>
</protein>
<proteinExistence type="predicted"/>
<dbReference type="PANTHER" id="PTHR43464">
    <property type="entry name" value="METHYLTRANSFERASE"/>
    <property type="match status" value="1"/>
</dbReference>
<evidence type="ECO:0000259" key="1">
    <source>
        <dbReference type="Pfam" id="PF13649"/>
    </source>
</evidence>
<dbReference type="EMBL" id="CP014546">
    <property type="protein sequence ID" value="AMN80761.1"/>
    <property type="molecule type" value="Genomic_DNA"/>
</dbReference>
<dbReference type="AlphaFoldDB" id="A0A127I2H1"/>
<keyword evidence="2" id="KW-0808">Transferase</keyword>
<dbReference type="GO" id="GO:0032259">
    <property type="term" value="P:methylation"/>
    <property type="evidence" value="ECO:0007669"/>
    <property type="project" value="UniProtKB-KW"/>
</dbReference>
<feature type="domain" description="Methyltransferase" evidence="1">
    <location>
        <begin position="63"/>
        <end position="158"/>
    </location>
</feature>
<evidence type="ECO:0000313" key="2">
    <source>
        <dbReference type="EMBL" id="AMN80761.1"/>
    </source>
</evidence>
<dbReference type="RefSeq" id="WP_051422112.1">
    <property type="nucleotide sequence ID" value="NZ_CP014546.1"/>
</dbReference>
<dbReference type="InterPro" id="IPR029063">
    <property type="entry name" value="SAM-dependent_MTases_sf"/>
</dbReference>
<dbReference type="InterPro" id="IPR041698">
    <property type="entry name" value="Methyltransf_25"/>
</dbReference>
<dbReference type="SUPFAM" id="SSF53335">
    <property type="entry name" value="S-adenosyl-L-methionine-dependent methyltransferases"/>
    <property type="match status" value="1"/>
</dbReference>
<keyword evidence="2" id="KW-0489">Methyltransferase</keyword>
<dbReference type="Pfam" id="PF13649">
    <property type="entry name" value="Methyltransf_25"/>
    <property type="match status" value="1"/>
</dbReference>